<dbReference type="EC" id="5.2.1.8" evidence="1"/>
<keyword evidence="3" id="KW-0413">Isomerase</keyword>
<evidence type="ECO:0000256" key="4">
    <source>
        <dbReference type="SAM" id="SignalP"/>
    </source>
</evidence>
<keyword evidence="2" id="KW-0697">Rotamase</keyword>
<dbReference type="Gene3D" id="2.40.100.10">
    <property type="entry name" value="Cyclophilin-like"/>
    <property type="match status" value="1"/>
</dbReference>
<dbReference type="Pfam" id="PF00160">
    <property type="entry name" value="Pro_isomerase"/>
    <property type="match status" value="2"/>
</dbReference>
<gene>
    <name evidence="6" type="ORF">HQ35_03985</name>
</gene>
<dbReference type="PANTHER" id="PTHR45625:SF4">
    <property type="entry name" value="PEPTIDYLPROLYL ISOMERASE DOMAIN AND WD REPEAT-CONTAINING PROTEIN 1"/>
    <property type="match status" value="1"/>
</dbReference>
<keyword evidence="7" id="KW-1185">Reference proteome</keyword>
<keyword evidence="4" id="KW-0732">Signal</keyword>
<evidence type="ECO:0000313" key="6">
    <source>
        <dbReference type="EMBL" id="KGN81702.1"/>
    </source>
</evidence>
<dbReference type="InterPro" id="IPR002130">
    <property type="entry name" value="Cyclophilin-type_PPIase_dom"/>
</dbReference>
<dbReference type="PROSITE" id="PS50072">
    <property type="entry name" value="CSA_PPIASE_2"/>
    <property type="match status" value="1"/>
</dbReference>
<dbReference type="EMBL" id="JQJD01000024">
    <property type="protein sequence ID" value="KGN81702.1"/>
    <property type="molecule type" value="Genomic_DNA"/>
</dbReference>
<feature type="chain" id="PRO_5001998469" description="peptidylprolyl isomerase" evidence="4">
    <location>
        <begin position="22"/>
        <end position="270"/>
    </location>
</feature>
<organism evidence="6 7">
    <name type="scientific">Porphyromonas cangingivalis</name>
    <dbReference type="NCBI Taxonomy" id="36874"/>
    <lineage>
        <taxon>Bacteria</taxon>
        <taxon>Pseudomonadati</taxon>
        <taxon>Bacteroidota</taxon>
        <taxon>Bacteroidia</taxon>
        <taxon>Bacteroidales</taxon>
        <taxon>Porphyromonadaceae</taxon>
        <taxon>Porphyromonas</taxon>
    </lineage>
</organism>
<dbReference type="AlphaFoldDB" id="A0A0A2EVG9"/>
<feature type="signal peptide" evidence="4">
    <location>
        <begin position="1"/>
        <end position="21"/>
    </location>
</feature>
<dbReference type="InterPro" id="IPR029000">
    <property type="entry name" value="Cyclophilin-like_dom_sf"/>
</dbReference>
<evidence type="ECO:0000259" key="5">
    <source>
        <dbReference type="PROSITE" id="PS50072"/>
    </source>
</evidence>
<protein>
    <recommendedName>
        <fullName evidence="1">peptidylprolyl isomerase</fullName>
        <ecNumber evidence="1">5.2.1.8</ecNumber>
    </recommendedName>
</protein>
<dbReference type="OrthoDB" id="9807797at2"/>
<dbReference type="RefSeq" id="WP_036851240.1">
    <property type="nucleotide sequence ID" value="NZ_JQJD01000024.1"/>
</dbReference>
<dbReference type="STRING" id="36874.HQ34_03600"/>
<dbReference type="GO" id="GO:0003755">
    <property type="term" value="F:peptidyl-prolyl cis-trans isomerase activity"/>
    <property type="evidence" value="ECO:0007669"/>
    <property type="project" value="UniProtKB-KW"/>
</dbReference>
<evidence type="ECO:0000313" key="7">
    <source>
        <dbReference type="Proteomes" id="UP000030125"/>
    </source>
</evidence>
<comment type="caution">
    <text evidence="6">The sequence shown here is derived from an EMBL/GenBank/DDBJ whole genome shotgun (WGS) entry which is preliminary data.</text>
</comment>
<dbReference type="SUPFAM" id="SSF50891">
    <property type="entry name" value="Cyclophilin-like"/>
    <property type="match status" value="2"/>
</dbReference>
<dbReference type="PANTHER" id="PTHR45625">
    <property type="entry name" value="PEPTIDYL-PROLYL CIS-TRANS ISOMERASE-RELATED"/>
    <property type="match status" value="1"/>
</dbReference>
<accession>A0A0A2EVG9</accession>
<dbReference type="InterPro" id="IPR044666">
    <property type="entry name" value="Cyclophilin_A-like"/>
</dbReference>
<dbReference type="Proteomes" id="UP000030125">
    <property type="component" value="Unassembled WGS sequence"/>
</dbReference>
<evidence type="ECO:0000256" key="2">
    <source>
        <dbReference type="ARBA" id="ARBA00023110"/>
    </source>
</evidence>
<feature type="domain" description="PPIase cyclophilin-type" evidence="5">
    <location>
        <begin position="29"/>
        <end position="267"/>
    </location>
</feature>
<dbReference type="eggNOG" id="COG0652">
    <property type="taxonomic scope" value="Bacteria"/>
</dbReference>
<name>A0A0A2EVG9_PORCN</name>
<evidence type="ECO:0000256" key="3">
    <source>
        <dbReference type="ARBA" id="ARBA00023235"/>
    </source>
</evidence>
<proteinExistence type="predicted"/>
<reference evidence="6 7" key="1">
    <citation type="submission" date="2014-08" db="EMBL/GenBank/DDBJ databases">
        <title>Porphyromonas cangingivalis strain:COT-109_OH1386 Genome sequencing.</title>
        <authorList>
            <person name="Wallis C."/>
            <person name="Deusch O."/>
            <person name="O'Flynn C."/>
            <person name="Davis I."/>
            <person name="Jospin G."/>
            <person name="Darling A.E."/>
            <person name="Coil D.A."/>
            <person name="Alexiev A."/>
            <person name="Horsfall A."/>
            <person name="Kirkwood N."/>
            <person name="Harris S."/>
            <person name="Eisen J.A."/>
        </authorList>
    </citation>
    <scope>NUCLEOTIDE SEQUENCE [LARGE SCALE GENOMIC DNA]</scope>
    <source>
        <strain evidence="7">COT-109 OH1386</strain>
    </source>
</reference>
<evidence type="ECO:0000256" key="1">
    <source>
        <dbReference type="ARBA" id="ARBA00013194"/>
    </source>
</evidence>
<sequence>MKKILLALLSFALYPIFITSAQSIKFEIETSVGTMRGHLYDDVPKHVEMFVKYAERGDYDGTLFARVIPKFMIQGGSADSRNAKPGARIGAGDTGKEIAHESSRAHFYKKGALAAPKQEPKYNPKRKSDMSQFFIVQGELQTVGRLDTLELVKNRPIKRKAFEKYYTPIKAEMDSLKKADPRAYNAKGQEINRLIDSVLMASPDKRIFTPEQRDAYTKHGGLPSYEESFTIYGEVTEGLDIIDIIANQKRDKFDRPLKDIKIIKVKILRQ</sequence>